<dbReference type="Pfam" id="PF05164">
    <property type="entry name" value="ZapA"/>
    <property type="match status" value="1"/>
</dbReference>
<dbReference type="GO" id="GO:0051301">
    <property type="term" value="P:cell division"/>
    <property type="evidence" value="ECO:0007669"/>
    <property type="project" value="UniProtKB-KW"/>
</dbReference>
<dbReference type="InterPro" id="IPR036192">
    <property type="entry name" value="Cell_div_ZapA-like_sf"/>
</dbReference>
<evidence type="ECO:0000313" key="1">
    <source>
        <dbReference type="EMBL" id="MRG94572.1"/>
    </source>
</evidence>
<dbReference type="OrthoDB" id="5522917at2"/>
<protein>
    <submittedName>
        <fullName evidence="1">Cell division protein ZapA</fullName>
    </submittedName>
</protein>
<sequence length="108" mass="11832">MGGRQVQLRIGGQTYRVVTSASDDELHRLTLMVEDKLTQVAGPGRMVNPQALLLAALALAHDLEEERARHNDQLARTRVAFGRMLERVDAALGALEPGAEPPADEDHR</sequence>
<dbReference type="Proteomes" id="UP000440224">
    <property type="component" value="Unassembled WGS sequence"/>
</dbReference>
<organism evidence="1 2">
    <name type="scientific">Polyangium spumosum</name>
    <dbReference type="NCBI Taxonomy" id="889282"/>
    <lineage>
        <taxon>Bacteria</taxon>
        <taxon>Pseudomonadati</taxon>
        <taxon>Myxococcota</taxon>
        <taxon>Polyangia</taxon>
        <taxon>Polyangiales</taxon>
        <taxon>Polyangiaceae</taxon>
        <taxon>Polyangium</taxon>
    </lineage>
</organism>
<dbReference type="SUPFAM" id="SSF102829">
    <property type="entry name" value="Cell division protein ZapA-like"/>
    <property type="match status" value="1"/>
</dbReference>
<comment type="caution">
    <text evidence="1">The sequence shown here is derived from an EMBL/GenBank/DDBJ whole genome shotgun (WGS) entry which is preliminary data.</text>
</comment>
<dbReference type="EMBL" id="WJIE01000006">
    <property type="protein sequence ID" value="MRG94572.1"/>
    <property type="molecule type" value="Genomic_DNA"/>
</dbReference>
<dbReference type="RefSeq" id="WP_153821806.1">
    <property type="nucleotide sequence ID" value="NZ_WJIE01000006.1"/>
</dbReference>
<dbReference type="AlphaFoldDB" id="A0A6N7PQV6"/>
<reference evidence="1 2" key="1">
    <citation type="submission" date="2019-10" db="EMBL/GenBank/DDBJ databases">
        <title>A soil myxobacterium in the family Polyangiaceae.</title>
        <authorList>
            <person name="Li Y."/>
            <person name="Wang J."/>
        </authorList>
    </citation>
    <scope>NUCLEOTIDE SEQUENCE [LARGE SCALE GENOMIC DNA]</scope>
    <source>
        <strain evidence="1 2">DSM 14734</strain>
    </source>
</reference>
<accession>A0A6N7PQV6</accession>
<keyword evidence="1" id="KW-0131">Cell cycle</keyword>
<keyword evidence="2" id="KW-1185">Reference proteome</keyword>
<proteinExistence type="predicted"/>
<keyword evidence="1" id="KW-0132">Cell division</keyword>
<evidence type="ECO:0000313" key="2">
    <source>
        <dbReference type="Proteomes" id="UP000440224"/>
    </source>
</evidence>
<dbReference type="InterPro" id="IPR007838">
    <property type="entry name" value="Cell_div_ZapA-like"/>
</dbReference>
<gene>
    <name evidence="1" type="primary">zapA</name>
    <name evidence="1" type="ORF">GF068_22015</name>
</gene>
<name>A0A6N7PQV6_9BACT</name>